<name>A0ABN7VYF3_GIGMA</name>
<sequence length="110" mass="13020">MDTNREFPFLTCATFDQLISEFLSSRKPSQRRKAIITQIDYDLIVSILKNPNNTSNRNVNDWFWAKNNFYLCDIGMSQNSIIQLMEKQKKKLDRIICPFQNLYEVIGKIH</sequence>
<dbReference type="Proteomes" id="UP000789901">
    <property type="component" value="Unassembled WGS sequence"/>
</dbReference>
<gene>
    <name evidence="1" type="ORF">GMARGA_LOCUS23735</name>
</gene>
<comment type="caution">
    <text evidence="1">The sequence shown here is derived from an EMBL/GenBank/DDBJ whole genome shotgun (WGS) entry which is preliminary data.</text>
</comment>
<protein>
    <submittedName>
        <fullName evidence="1">23662_t:CDS:1</fullName>
    </submittedName>
</protein>
<evidence type="ECO:0000313" key="2">
    <source>
        <dbReference type="Proteomes" id="UP000789901"/>
    </source>
</evidence>
<feature type="non-terminal residue" evidence="1">
    <location>
        <position position="110"/>
    </location>
</feature>
<dbReference type="EMBL" id="CAJVQB010024302">
    <property type="protein sequence ID" value="CAG8803851.1"/>
    <property type="molecule type" value="Genomic_DNA"/>
</dbReference>
<keyword evidence="2" id="KW-1185">Reference proteome</keyword>
<reference evidence="1 2" key="1">
    <citation type="submission" date="2021-06" db="EMBL/GenBank/DDBJ databases">
        <authorList>
            <person name="Kallberg Y."/>
            <person name="Tangrot J."/>
            <person name="Rosling A."/>
        </authorList>
    </citation>
    <scope>NUCLEOTIDE SEQUENCE [LARGE SCALE GENOMIC DNA]</scope>
    <source>
        <strain evidence="1 2">120-4 pot B 10/14</strain>
    </source>
</reference>
<organism evidence="1 2">
    <name type="scientific">Gigaspora margarita</name>
    <dbReference type="NCBI Taxonomy" id="4874"/>
    <lineage>
        <taxon>Eukaryota</taxon>
        <taxon>Fungi</taxon>
        <taxon>Fungi incertae sedis</taxon>
        <taxon>Mucoromycota</taxon>
        <taxon>Glomeromycotina</taxon>
        <taxon>Glomeromycetes</taxon>
        <taxon>Diversisporales</taxon>
        <taxon>Gigasporaceae</taxon>
        <taxon>Gigaspora</taxon>
    </lineage>
</organism>
<proteinExistence type="predicted"/>
<accession>A0ABN7VYF3</accession>
<evidence type="ECO:0000313" key="1">
    <source>
        <dbReference type="EMBL" id="CAG8803851.1"/>
    </source>
</evidence>